<dbReference type="RefSeq" id="WP_176764744.1">
    <property type="nucleotide sequence ID" value="NZ_FNEN01000013.1"/>
</dbReference>
<dbReference type="Gene3D" id="3.50.50.60">
    <property type="entry name" value="FAD/NAD(P)-binding domain"/>
    <property type="match status" value="1"/>
</dbReference>
<evidence type="ECO:0000256" key="4">
    <source>
        <dbReference type="PIRSR" id="PIRSR601613-1"/>
    </source>
</evidence>
<dbReference type="Proteomes" id="UP000198853">
    <property type="component" value="Unassembled WGS sequence"/>
</dbReference>
<sequence length="428" mass="47869">MQQTKAQNMYDVVIVGAGLAGMVAAKMLNEKNINYKVIEASHRSGGKVITAERKDHSRFFELGAQFVNEDMTEIVSFIESAGMELQETDVNEKSMDITAPTRKALGKCVTDVQHEMIKATGEQDERLSDLYERVITDEELKKVISSIHAELLNIEPSRLSAKVLTDMHERYPSEKSDLTHQASGPLSHLISFLEKNLDGKIVYNEPLRQVNETKEGYTLITDNDQYRANAVIMALPPAVASHFSYSSNLEQYYRQALNSYTDGAIIKTTWVFQNAFWHYYAIDGETKHVGGIVFTDPQGITVADSSKIGDAEVRLTMFIGAGLARNLAKEDEIQRKEIATELLEKVFGEQARTYVDMEQSVWVDHPYCGGGYGASVHYRGVDTAADVLREPYNLFVFASSELAESFPSFMEGAVRSGQYAAKQILKRI</sequence>
<keyword evidence="7" id="KW-1185">Reference proteome</keyword>
<dbReference type="InterPro" id="IPR001613">
    <property type="entry name" value="Flavin_amine_oxidase"/>
</dbReference>
<dbReference type="SUPFAM" id="SSF51905">
    <property type="entry name" value="FAD/NAD(P)-binding domain"/>
    <property type="match status" value="1"/>
</dbReference>
<dbReference type="Pfam" id="PF01593">
    <property type="entry name" value="Amino_oxidase"/>
    <property type="match status" value="2"/>
</dbReference>
<evidence type="ECO:0000256" key="3">
    <source>
        <dbReference type="ARBA" id="ARBA00023002"/>
    </source>
</evidence>
<gene>
    <name evidence="6" type="ORF">SAMN04488123_11310</name>
</gene>
<dbReference type="PANTHER" id="PTHR43563">
    <property type="entry name" value="AMINE OXIDASE"/>
    <property type="match status" value="1"/>
</dbReference>
<comment type="similarity">
    <text evidence="2">Belongs to the flavin monoamine oxidase family.</text>
</comment>
<evidence type="ECO:0000313" key="6">
    <source>
        <dbReference type="EMBL" id="SDJ06103.1"/>
    </source>
</evidence>
<dbReference type="EMBL" id="FNEN01000013">
    <property type="protein sequence ID" value="SDJ06103.1"/>
    <property type="molecule type" value="Genomic_DNA"/>
</dbReference>
<accession>A0A1G8QN87</accession>
<evidence type="ECO:0000256" key="1">
    <source>
        <dbReference type="ARBA" id="ARBA00001974"/>
    </source>
</evidence>
<proteinExistence type="inferred from homology"/>
<dbReference type="SUPFAM" id="SSF54373">
    <property type="entry name" value="FAD-linked reductases, C-terminal domain"/>
    <property type="match status" value="1"/>
</dbReference>
<dbReference type="AlphaFoldDB" id="A0A1G8QN87"/>
<feature type="domain" description="Amine oxidase" evidence="5">
    <location>
        <begin position="119"/>
        <end position="425"/>
    </location>
</feature>
<evidence type="ECO:0000259" key="5">
    <source>
        <dbReference type="Pfam" id="PF01593"/>
    </source>
</evidence>
<evidence type="ECO:0000313" key="7">
    <source>
        <dbReference type="Proteomes" id="UP000198853"/>
    </source>
</evidence>
<dbReference type="InterPro" id="IPR002937">
    <property type="entry name" value="Amino_oxidase"/>
</dbReference>
<evidence type="ECO:0000256" key="2">
    <source>
        <dbReference type="ARBA" id="ARBA00005995"/>
    </source>
</evidence>
<feature type="binding site" evidence="4">
    <location>
        <begin position="39"/>
        <end position="40"/>
    </location>
    <ligand>
        <name>FAD</name>
        <dbReference type="ChEBI" id="CHEBI:57692"/>
    </ligand>
</feature>
<name>A0A1G8QN87_9BACI</name>
<protein>
    <submittedName>
        <fullName evidence="6">Monoamine oxidase</fullName>
    </submittedName>
</protein>
<dbReference type="GO" id="GO:0016491">
    <property type="term" value="F:oxidoreductase activity"/>
    <property type="evidence" value="ECO:0007669"/>
    <property type="project" value="UniProtKB-KW"/>
</dbReference>
<organism evidence="6 7">
    <name type="scientific">Natribacillus halophilus</name>
    <dbReference type="NCBI Taxonomy" id="549003"/>
    <lineage>
        <taxon>Bacteria</taxon>
        <taxon>Bacillati</taxon>
        <taxon>Bacillota</taxon>
        <taxon>Bacilli</taxon>
        <taxon>Bacillales</taxon>
        <taxon>Bacillaceae</taxon>
        <taxon>Natribacillus</taxon>
    </lineage>
</organism>
<keyword evidence="3" id="KW-0560">Oxidoreductase</keyword>
<dbReference type="PRINTS" id="PR00757">
    <property type="entry name" value="AMINEOXDASEF"/>
</dbReference>
<feature type="binding site" evidence="4">
    <location>
        <position position="318"/>
    </location>
    <ligand>
        <name>substrate</name>
    </ligand>
</feature>
<dbReference type="PANTHER" id="PTHR43563:SF1">
    <property type="entry name" value="AMINE OXIDASE [FLAVIN-CONTAINING] B"/>
    <property type="match status" value="1"/>
</dbReference>
<comment type="cofactor">
    <cofactor evidence="1">
        <name>FAD</name>
        <dbReference type="ChEBI" id="CHEBI:57692"/>
    </cofactor>
</comment>
<dbReference type="InterPro" id="IPR050703">
    <property type="entry name" value="Flavin_MAO"/>
</dbReference>
<feature type="binding site" evidence="4">
    <location>
        <position position="401"/>
    </location>
    <ligand>
        <name>FAD</name>
        <dbReference type="ChEBI" id="CHEBI:57692"/>
    </ligand>
</feature>
<reference evidence="6 7" key="1">
    <citation type="submission" date="2016-10" db="EMBL/GenBank/DDBJ databases">
        <authorList>
            <person name="de Groot N.N."/>
        </authorList>
    </citation>
    <scope>NUCLEOTIDE SEQUENCE [LARGE SCALE GENOMIC DNA]</scope>
    <source>
        <strain evidence="6 7">DSM 21771</strain>
    </source>
</reference>
<dbReference type="InterPro" id="IPR036188">
    <property type="entry name" value="FAD/NAD-bd_sf"/>
</dbReference>
<feature type="domain" description="Amine oxidase" evidence="5">
    <location>
        <begin position="19"/>
        <end position="98"/>
    </location>
</feature>